<evidence type="ECO:0000256" key="3">
    <source>
        <dbReference type="SAM" id="Phobius"/>
    </source>
</evidence>
<name>A0ABR7YUQ6_9SPHI</name>
<dbReference type="Proteomes" id="UP000602759">
    <property type="component" value="Unassembled WGS sequence"/>
</dbReference>
<protein>
    <submittedName>
        <fullName evidence="5">Rhamnogalacturonan acetylesterase</fullName>
    </submittedName>
</protein>
<evidence type="ECO:0000256" key="1">
    <source>
        <dbReference type="ARBA" id="ARBA00008668"/>
    </source>
</evidence>
<proteinExistence type="inferred from homology"/>
<keyword evidence="3" id="KW-0472">Membrane</keyword>
<dbReference type="EMBL" id="JACOIK010000019">
    <property type="protein sequence ID" value="MBD1435082.1"/>
    <property type="molecule type" value="Genomic_DNA"/>
</dbReference>
<accession>A0ABR7YUQ6</accession>
<keyword evidence="6" id="KW-1185">Reference proteome</keyword>
<evidence type="ECO:0000313" key="6">
    <source>
        <dbReference type="Proteomes" id="UP000602759"/>
    </source>
</evidence>
<dbReference type="Gene3D" id="3.40.50.1110">
    <property type="entry name" value="SGNH hydrolase"/>
    <property type="match status" value="1"/>
</dbReference>
<dbReference type="PANTHER" id="PTHR43695:SF1">
    <property type="entry name" value="RHAMNOGALACTURONAN ACETYLESTERASE"/>
    <property type="match status" value="1"/>
</dbReference>
<comment type="similarity">
    <text evidence="1">Belongs to the 'GDSL' lipolytic enzyme family.</text>
</comment>
<dbReference type="InterPro" id="IPR037459">
    <property type="entry name" value="RhgT-like"/>
</dbReference>
<dbReference type="InterPro" id="IPR036514">
    <property type="entry name" value="SGNH_hydro_sf"/>
</dbReference>
<dbReference type="PANTHER" id="PTHR43695">
    <property type="entry name" value="PUTATIVE (AFU_ORTHOLOGUE AFUA_2G17250)-RELATED"/>
    <property type="match status" value="1"/>
</dbReference>
<evidence type="ECO:0000256" key="2">
    <source>
        <dbReference type="ARBA" id="ARBA00022801"/>
    </source>
</evidence>
<dbReference type="InterPro" id="IPR013830">
    <property type="entry name" value="SGNH_hydro"/>
</dbReference>
<sequence length="251" mass="28154">MCKKNILRSLTGILVLGMLCSFIIQPRKKNVWMIGDSTMAIKAPDKFPETGWGVAFATKFKAHTEVQNRARNGRSTKSCINEGIWKEVYEGIQPGDYVFIQFGHNDEKVHKPNTGTTIEEYKTNLSFFVTETRSKKGQPILLTPIARRAFEGEKLVDTHGEYPDAVRQVADSLDVPLIDLTTETSSLLAKLGEEESISLFLHLPEGYPNYPKGAIDNTHLNEHGAETIANLVVQDMKRQGIPLVNDLKKKR</sequence>
<reference evidence="5 6" key="1">
    <citation type="submission" date="2020-08" db="EMBL/GenBank/DDBJ databases">
        <title>Sphingobacterium sp. DN00404 isolated from aquaculture water.</title>
        <authorList>
            <person name="Zhang M."/>
        </authorList>
    </citation>
    <scope>NUCLEOTIDE SEQUENCE [LARGE SCALE GENOMIC DNA]</scope>
    <source>
        <strain evidence="5 6">DN00404</strain>
    </source>
</reference>
<keyword evidence="3" id="KW-1133">Transmembrane helix</keyword>
<dbReference type="CDD" id="cd01821">
    <property type="entry name" value="Rhamnogalacturan_acetylesterase_like"/>
    <property type="match status" value="1"/>
</dbReference>
<comment type="caution">
    <text evidence="5">The sequence shown here is derived from an EMBL/GenBank/DDBJ whole genome shotgun (WGS) entry which is preliminary data.</text>
</comment>
<keyword evidence="2" id="KW-0378">Hydrolase</keyword>
<gene>
    <name evidence="5" type="ORF">H8B06_19845</name>
</gene>
<evidence type="ECO:0000313" key="5">
    <source>
        <dbReference type="EMBL" id="MBD1435082.1"/>
    </source>
</evidence>
<dbReference type="SUPFAM" id="SSF52266">
    <property type="entry name" value="SGNH hydrolase"/>
    <property type="match status" value="1"/>
</dbReference>
<feature type="domain" description="SGNH hydrolase-type esterase" evidence="4">
    <location>
        <begin position="34"/>
        <end position="225"/>
    </location>
</feature>
<dbReference type="Pfam" id="PF13472">
    <property type="entry name" value="Lipase_GDSL_2"/>
    <property type="match status" value="1"/>
</dbReference>
<evidence type="ECO:0000259" key="4">
    <source>
        <dbReference type="Pfam" id="PF13472"/>
    </source>
</evidence>
<keyword evidence="3" id="KW-0812">Transmembrane</keyword>
<feature type="transmembrane region" description="Helical" evidence="3">
    <location>
        <begin position="6"/>
        <end position="24"/>
    </location>
</feature>
<organism evidence="5 6">
    <name type="scientific">Sphingobacterium micropteri</name>
    <dbReference type="NCBI Taxonomy" id="2763501"/>
    <lineage>
        <taxon>Bacteria</taxon>
        <taxon>Pseudomonadati</taxon>
        <taxon>Bacteroidota</taxon>
        <taxon>Sphingobacteriia</taxon>
        <taxon>Sphingobacteriales</taxon>
        <taxon>Sphingobacteriaceae</taxon>
        <taxon>Sphingobacterium</taxon>
    </lineage>
</organism>